<dbReference type="PANTHER" id="PTHR46797:SF25">
    <property type="entry name" value="TRANSCRIPTIONAL REGULATOR"/>
    <property type="match status" value="1"/>
</dbReference>
<dbReference type="Pfam" id="PF01381">
    <property type="entry name" value="HTH_3"/>
    <property type="match status" value="1"/>
</dbReference>
<dbReference type="GO" id="GO:0003700">
    <property type="term" value="F:DNA-binding transcription factor activity"/>
    <property type="evidence" value="ECO:0007669"/>
    <property type="project" value="TreeGrafter"/>
</dbReference>
<dbReference type="AlphaFoldDB" id="A0A251WVQ4"/>
<protein>
    <submittedName>
        <fullName evidence="3">XRE family transcriptional regulator</fullName>
    </submittedName>
</protein>
<dbReference type="SMART" id="SM00530">
    <property type="entry name" value="HTH_XRE"/>
    <property type="match status" value="1"/>
</dbReference>
<dbReference type="EMBL" id="MSPP01000006">
    <property type="protein sequence ID" value="OUD08341.1"/>
    <property type="molecule type" value="Genomic_DNA"/>
</dbReference>
<evidence type="ECO:0000259" key="2">
    <source>
        <dbReference type="PROSITE" id="PS50943"/>
    </source>
</evidence>
<evidence type="ECO:0000313" key="3">
    <source>
        <dbReference type="EMBL" id="OUD08341.1"/>
    </source>
</evidence>
<dbReference type="Proteomes" id="UP000194664">
    <property type="component" value="Unassembled WGS sequence"/>
</dbReference>
<feature type="domain" description="HTH cro/C1-type" evidence="2">
    <location>
        <begin position="18"/>
        <end position="72"/>
    </location>
</feature>
<name>A0A251WVQ4_9RHOB</name>
<dbReference type="SUPFAM" id="SSF51182">
    <property type="entry name" value="RmlC-like cupins"/>
    <property type="match status" value="1"/>
</dbReference>
<evidence type="ECO:0000313" key="4">
    <source>
        <dbReference type="Proteomes" id="UP000194664"/>
    </source>
</evidence>
<dbReference type="Pfam" id="PF07883">
    <property type="entry name" value="Cupin_2"/>
    <property type="match status" value="1"/>
</dbReference>
<dbReference type="InterPro" id="IPR011051">
    <property type="entry name" value="RmlC_Cupin_sf"/>
</dbReference>
<dbReference type="InterPro" id="IPR001387">
    <property type="entry name" value="Cro/C1-type_HTH"/>
</dbReference>
<dbReference type="InterPro" id="IPR014710">
    <property type="entry name" value="RmlC-like_jellyroll"/>
</dbReference>
<dbReference type="RefSeq" id="WP_086452371.1">
    <property type="nucleotide sequence ID" value="NZ_MSPP01000006.1"/>
</dbReference>
<dbReference type="InterPro" id="IPR050807">
    <property type="entry name" value="TransReg_Diox_bact_type"/>
</dbReference>
<keyword evidence="1" id="KW-0238">DNA-binding</keyword>
<dbReference type="CDD" id="cd02209">
    <property type="entry name" value="cupin_XRE_C"/>
    <property type="match status" value="1"/>
</dbReference>
<dbReference type="CDD" id="cd00093">
    <property type="entry name" value="HTH_XRE"/>
    <property type="match status" value="1"/>
</dbReference>
<keyword evidence="4" id="KW-1185">Reference proteome</keyword>
<reference evidence="3 4" key="1">
    <citation type="submission" date="2016-12" db="EMBL/GenBank/DDBJ databases">
        <title>The draft genome sequence of HSLHS2.</title>
        <authorList>
            <person name="Hu D."/>
            <person name="Wang L."/>
            <person name="Shao Z."/>
        </authorList>
    </citation>
    <scope>NUCLEOTIDE SEQUENCE [LARGE SCALE GENOMIC DNA]</scope>
    <source>
        <strain evidence="3">MCCC 1A06712</strain>
    </source>
</reference>
<dbReference type="GO" id="GO:0003677">
    <property type="term" value="F:DNA binding"/>
    <property type="evidence" value="ECO:0007669"/>
    <property type="project" value="UniProtKB-KW"/>
</dbReference>
<dbReference type="Gene3D" id="2.60.120.10">
    <property type="entry name" value="Jelly Rolls"/>
    <property type="match status" value="1"/>
</dbReference>
<dbReference type="SUPFAM" id="SSF47413">
    <property type="entry name" value="lambda repressor-like DNA-binding domains"/>
    <property type="match status" value="1"/>
</dbReference>
<dbReference type="InterPro" id="IPR010982">
    <property type="entry name" value="Lambda_DNA-bd_dom_sf"/>
</dbReference>
<gene>
    <name evidence="3" type="ORF">BVC71_14310</name>
</gene>
<proteinExistence type="predicted"/>
<accession>A0A251WVQ4</accession>
<dbReference type="InterPro" id="IPR013096">
    <property type="entry name" value="Cupin_2"/>
</dbReference>
<dbReference type="PROSITE" id="PS50943">
    <property type="entry name" value="HTH_CROC1"/>
    <property type="match status" value="1"/>
</dbReference>
<dbReference type="OrthoDB" id="9814751at2"/>
<dbReference type="Gene3D" id="1.10.260.40">
    <property type="entry name" value="lambda repressor-like DNA-binding domains"/>
    <property type="match status" value="1"/>
</dbReference>
<dbReference type="GO" id="GO:0005829">
    <property type="term" value="C:cytosol"/>
    <property type="evidence" value="ECO:0007669"/>
    <property type="project" value="TreeGrafter"/>
</dbReference>
<evidence type="ECO:0000256" key="1">
    <source>
        <dbReference type="ARBA" id="ARBA00023125"/>
    </source>
</evidence>
<organism evidence="3 4">
    <name type="scientific">Marivivens niveibacter</name>
    <dbReference type="NCBI Taxonomy" id="1930667"/>
    <lineage>
        <taxon>Bacteria</taxon>
        <taxon>Pseudomonadati</taxon>
        <taxon>Pseudomonadota</taxon>
        <taxon>Alphaproteobacteria</taxon>
        <taxon>Rhodobacterales</taxon>
        <taxon>Paracoccaceae</taxon>
        <taxon>Marivivens group</taxon>
        <taxon>Marivivens</taxon>
    </lineage>
</organism>
<comment type="caution">
    <text evidence="3">The sequence shown here is derived from an EMBL/GenBank/DDBJ whole genome shotgun (WGS) entry which is preliminary data.</text>
</comment>
<dbReference type="PANTHER" id="PTHR46797">
    <property type="entry name" value="HTH-TYPE TRANSCRIPTIONAL REGULATOR"/>
    <property type="match status" value="1"/>
</dbReference>
<sequence length="207" mass="22700">MTQSTHDKTVCLQLGSLVHKRRKQMGLTLQKLGDAAGVSVGYVSQIERGLAVPTLGTLAQIADGLDVTIEYFIKTPKPTDAISRAETRERFSVAGSSITYETLGSDYPGSEMSSYIMHVPAGYQSEIVSHEGEEIIFILDGQIEQTLDGQQFTMTAGDSLHYSGALPHSWANHTDKSARIHWTGTLSVFAKNQNRRPTTKREAKELS</sequence>